<comment type="pathway">
    <text evidence="9">Isoprenoid biosynthesis; isopentenyl diphosphate biosynthesis via mevalonate pathway; isopentenyl diphosphate from (R)-mevalonate: step 1/3.</text>
</comment>
<organism evidence="12 13">
    <name type="scientific">Rothia koreensis</name>
    <dbReference type="NCBI Taxonomy" id="592378"/>
    <lineage>
        <taxon>Bacteria</taxon>
        <taxon>Bacillati</taxon>
        <taxon>Actinomycetota</taxon>
        <taxon>Actinomycetes</taxon>
        <taxon>Micrococcales</taxon>
        <taxon>Micrococcaceae</taxon>
        <taxon>Rothia</taxon>
    </lineage>
</organism>
<evidence type="ECO:0000313" key="12">
    <source>
        <dbReference type="EMBL" id="MUN55428.1"/>
    </source>
</evidence>
<gene>
    <name evidence="12" type="primary">mvk</name>
    <name evidence="12" type="ORF">GMA10_09445</name>
</gene>
<evidence type="ECO:0000256" key="5">
    <source>
        <dbReference type="ARBA" id="ARBA00022777"/>
    </source>
</evidence>
<feature type="domain" description="GHMP kinase N-terminal" evidence="10">
    <location>
        <begin position="84"/>
        <end position="162"/>
    </location>
</feature>
<comment type="caution">
    <text evidence="12">The sequence shown here is derived from an EMBL/GenBank/DDBJ whole genome shotgun (WGS) entry which is preliminary data.</text>
</comment>
<sequence>MHKLKEADPLQASAVGQSVAWGKVILFGEHSVVHGHPAIAFPLPQVGLTATATPSPGPVWLTVDIYDGPLSSAPPMLAPLGATITATLRRIGRPERGLHITCIGDFPLERGLGSSAAGAASIVNAILDLTGDDLPKTVRHELVQTGERVAHGNPSGLDAYTVLSRSPIWFQNGSAEGIEVNLGAPIVVADSGQPGDTHSAVGAVTEMRRTNPDDVARYFETIRDHTIAARENLKNDERVALGRRMYEVHEALHELSVSSPHLDQLVRSAREAGALGAKLTGGGRGGCVIALASDFQHGQDLASHLLQAGALQTWILNPEELEQ</sequence>
<dbReference type="Gene3D" id="3.30.230.10">
    <property type="match status" value="1"/>
</dbReference>
<dbReference type="InterPro" id="IPR006204">
    <property type="entry name" value="GHMP_kinase_N_dom"/>
</dbReference>
<dbReference type="InterPro" id="IPR020568">
    <property type="entry name" value="Ribosomal_Su5_D2-typ_SF"/>
</dbReference>
<dbReference type="SUPFAM" id="SSF55060">
    <property type="entry name" value="GHMP Kinase, C-terminal domain"/>
    <property type="match status" value="1"/>
</dbReference>
<dbReference type="GO" id="GO:0005829">
    <property type="term" value="C:cytosol"/>
    <property type="evidence" value="ECO:0007669"/>
    <property type="project" value="TreeGrafter"/>
</dbReference>
<dbReference type="Pfam" id="PF08544">
    <property type="entry name" value="GHMP_kinases_C"/>
    <property type="match status" value="1"/>
</dbReference>
<keyword evidence="4" id="KW-0547">Nucleotide-binding</keyword>
<evidence type="ECO:0000256" key="3">
    <source>
        <dbReference type="ARBA" id="ARBA00022679"/>
    </source>
</evidence>
<evidence type="ECO:0000313" key="13">
    <source>
        <dbReference type="Proteomes" id="UP000462152"/>
    </source>
</evidence>
<dbReference type="SUPFAM" id="SSF54211">
    <property type="entry name" value="Ribosomal protein S5 domain 2-like"/>
    <property type="match status" value="1"/>
</dbReference>
<keyword evidence="2" id="KW-0444">Lipid biosynthesis</keyword>
<dbReference type="InterPro" id="IPR036554">
    <property type="entry name" value="GHMP_kinase_C_sf"/>
</dbReference>
<dbReference type="PANTHER" id="PTHR43290">
    <property type="entry name" value="MEVALONATE KINASE"/>
    <property type="match status" value="1"/>
</dbReference>
<dbReference type="PRINTS" id="PR00959">
    <property type="entry name" value="MEVGALKINASE"/>
</dbReference>
<evidence type="ECO:0000256" key="9">
    <source>
        <dbReference type="ARBA" id="ARBA00029438"/>
    </source>
</evidence>
<dbReference type="NCBIfam" id="TIGR00549">
    <property type="entry name" value="mevalon_kin"/>
    <property type="match status" value="1"/>
</dbReference>
<proteinExistence type="predicted"/>
<evidence type="ECO:0000256" key="8">
    <source>
        <dbReference type="ARBA" id="ARBA00023098"/>
    </source>
</evidence>
<keyword evidence="8" id="KW-0443">Lipid metabolism</keyword>
<protein>
    <submittedName>
        <fullName evidence="12">Mevalonate kinase</fullName>
        <ecNumber evidence="12">2.7.1.36</ecNumber>
    </submittedName>
</protein>
<evidence type="ECO:0000256" key="7">
    <source>
        <dbReference type="ARBA" id="ARBA00022842"/>
    </source>
</evidence>
<dbReference type="AlphaFoldDB" id="A0A7K1LJR0"/>
<evidence type="ECO:0000259" key="10">
    <source>
        <dbReference type="Pfam" id="PF00288"/>
    </source>
</evidence>
<dbReference type="EMBL" id="WOGT01000005">
    <property type="protein sequence ID" value="MUN55428.1"/>
    <property type="molecule type" value="Genomic_DNA"/>
</dbReference>
<dbReference type="InterPro" id="IPR014721">
    <property type="entry name" value="Ribsml_uS5_D2-typ_fold_subgr"/>
</dbReference>
<feature type="domain" description="GHMP kinase C-terminal" evidence="11">
    <location>
        <begin position="230"/>
        <end position="306"/>
    </location>
</feature>
<evidence type="ECO:0000256" key="1">
    <source>
        <dbReference type="ARBA" id="ARBA00022490"/>
    </source>
</evidence>
<evidence type="ECO:0000259" key="11">
    <source>
        <dbReference type="Pfam" id="PF08544"/>
    </source>
</evidence>
<accession>A0A7K1LJR0</accession>
<dbReference type="OrthoDB" id="9764892at2"/>
<keyword evidence="3 12" id="KW-0808">Transferase</keyword>
<keyword evidence="5 12" id="KW-0418">Kinase</keyword>
<evidence type="ECO:0000256" key="6">
    <source>
        <dbReference type="ARBA" id="ARBA00022840"/>
    </source>
</evidence>
<evidence type="ECO:0000256" key="2">
    <source>
        <dbReference type="ARBA" id="ARBA00022516"/>
    </source>
</evidence>
<dbReference type="Pfam" id="PF00288">
    <property type="entry name" value="GHMP_kinases_N"/>
    <property type="match status" value="1"/>
</dbReference>
<keyword evidence="13" id="KW-1185">Reference proteome</keyword>
<keyword evidence="6" id="KW-0067">ATP-binding</keyword>
<dbReference type="GO" id="GO:0005524">
    <property type="term" value="F:ATP binding"/>
    <property type="evidence" value="ECO:0007669"/>
    <property type="project" value="UniProtKB-KW"/>
</dbReference>
<dbReference type="GO" id="GO:0004496">
    <property type="term" value="F:mevalonate kinase activity"/>
    <property type="evidence" value="ECO:0007669"/>
    <property type="project" value="UniProtKB-EC"/>
</dbReference>
<dbReference type="Gene3D" id="3.30.70.890">
    <property type="entry name" value="GHMP kinase, C-terminal domain"/>
    <property type="match status" value="1"/>
</dbReference>
<dbReference type="EC" id="2.7.1.36" evidence="12"/>
<dbReference type="UniPathway" id="UPA00057">
    <property type="reaction ID" value="UER00098"/>
</dbReference>
<evidence type="ECO:0000256" key="4">
    <source>
        <dbReference type="ARBA" id="ARBA00022741"/>
    </source>
</evidence>
<dbReference type="RefSeq" id="WP_129316396.1">
    <property type="nucleotide sequence ID" value="NZ_CP197643.1"/>
</dbReference>
<reference evidence="12 13" key="1">
    <citation type="submission" date="2019-12" db="EMBL/GenBank/DDBJ databases">
        <authorList>
            <person name="Li J."/>
            <person name="Shi Y."/>
            <person name="Xu G."/>
            <person name="Xiao D."/>
            <person name="Ran X."/>
        </authorList>
    </citation>
    <scope>NUCLEOTIDE SEQUENCE [LARGE SCALE GENOMIC DNA]</scope>
    <source>
        <strain evidence="12 13">JCM 15915</strain>
    </source>
</reference>
<keyword evidence="7" id="KW-0460">Magnesium</keyword>
<dbReference type="InterPro" id="IPR013750">
    <property type="entry name" value="GHMP_kinase_C_dom"/>
</dbReference>
<keyword evidence="1" id="KW-0963">Cytoplasm</keyword>
<name>A0A7K1LJR0_9MICC</name>
<dbReference type="PANTHER" id="PTHR43290:SF2">
    <property type="entry name" value="MEVALONATE KINASE"/>
    <property type="match status" value="1"/>
</dbReference>
<dbReference type="GO" id="GO:0019287">
    <property type="term" value="P:isopentenyl diphosphate biosynthetic process, mevalonate pathway"/>
    <property type="evidence" value="ECO:0007669"/>
    <property type="project" value="UniProtKB-UniPathway"/>
</dbReference>
<dbReference type="Proteomes" id="UP000462152">
    <property type="component" value="Unassembled WGS sequence"/>
</dbReference>
<dbReference type="InterPro" id="IPR006205">
    <property type="entry name" value="Mev_gal_kin"/>
</dbReference>